<evidence type="ECO:0000313" key="1">
    <source>
        <dbReference type="EMBL" id="KAJ9073640.1"/>
    </source>
</evidence>
<comment type="caution">
    <text evidence="1">The sequence shown here is derived from an EMBL/GenBank/DDBJ whole genome shotgun (WGS) entry which is preliminary data.</text>
</comment>
<sequence length="54" mass="5875">MLNLSFALETMSLLSSGIKRDERYEMGWRNFSLGEAILSVGPVSGLIGKVVFPG</sequence>
<protein>
    <submittedName>
        <fullName evidence="1">Uncharacterized protein</fullName>
    </submittedName>
</protein>
<dbReference type="EMBL" id="QTSX02002893">
    <property type="protein sequence ID" value="KAJ9073640.1"/>
    <property type="molecule type" value="Genomic_DNA"/>
</dbReference>
<proteinExistence type="predicted"/>
<name>A0ACC2TGC5_9FUNG</name>
<dbReference type="Proteomes" id="UP001165960">
    <property type="component" value="Unassembled WGS sequence"/>
</dbReference>
<accession>A0ACC2TGC5</accession>
<gene>
    <name evidence="1" type="ORF">DSO57_1014066</name>
</gene>
<reference evidence="1" key="1">
    <citation type="submission" date="2022-04" db="EMBL/GenBank/DDBJ databases">
        <title>Genome of the entomopathogenic fungus Entomophthora muscae.</title>
        <authorList>
            <person name="Elya C."/>
            <person name="Lovett B.R."/>
            <person name="Lee E."/>
            <person name="Macias A.M."/>
            <person name="Hajek A.E."/>
            <person name="De Bivort B.L."/>
            <person name="Kasson M.T."/>
            <person name="De Fine Licht H.H."/>
            <person name="Stajich J.E."/>
        </authorList>
    </citation>
    <scope>NUCLEOTIDE SEQUENCE</scope>
    <source>
        <strain evidence="1">Berkeley</strain>
    </source>
</reference>
<organism evidence="1 2">
    <name type="scientific">Entomophthora muscae</name>
    <dbReference type="NCBI Taxonomy" id="34485"/>
    <lineage>
        <taxon>Eukaryota</taxon>
        <taxon>Fungi</taxon>
        <taxon>Fungi incertae sedis</taxon>
        <taxon>Zoopagomycota</taxon>
        <taxon>Entomophthoromycotina</taxon>
        <taxon>Entomophthoromycetes</taxon>
        <taxon>Entomophthorales</taxon>
        <taxon>Entomophthoraceae</taxon>
        <taxon>Entomophthora</taxon>
    </lineage>
</organism>
<keyword evidence="2" id="KW-1185">Reference proteome</keyword>
<evidence type="ECO:0000313" key="2">
    <source>
        <dbReference type="Proteomes" id="UP001165960"/>
    </source>
</evidence>